<dbReference type="AlphaFoldDB" id="A0A1X7K9N8"/>
<protein>
    <submittedName>
        <fullName evidence="12">Protein translocase subunit yajC</fullName>
    </submittedName>
</protein>
<dbReference type="SMART" id="SM01323">
    <property type="entry name" value="YajC"/>
    <property type="match status" value="1"/>
</dbReference>
<reference evidence="13" key="1">
    <citation type="submission" date="2017-04" db="EMBL/GenBank/DDBJ databases">
        <authorList>
            <person name="Varghese N."/>
            <person name="Submissions S."/>
        </authorList>
    </citation>
    <scope>NUCLEOTIDE SEQUENCE [LARGE SCALE GENOMIC DNA]</scope>
    <source>
        <strain evidence="13">VKM Ac-2510</strain>
    </source>
</reference>
<evidence type="ECO:0000256" key="6">
    <source>
        <dbReference type="ARBA" id="ARBA00022927"/>
    </source>
</evidence>
<dbReference type="Pfam" id="PF02699">
    <property type="entry name" value="YajC"/>
    <property type="match status" value="1"/>
</dbReference>
<evidence type="ECO:0000313" key="12">
    <source>
        <dbReference type="EMBL" id="SMG37687.1"/>
    </source>
</evidence>
<dbReference type="EMBL" id="FXAY01000003">
    <property type="protein sequence ID" value="SMG37687.1"/>
    <property type="molecule type" value="Genomic_DNA"/>
</dbReference>
<comment type="subcellular location">
    <subcellularLocation>
        <location evidence="1">Cell membrane</location>
        <topology evidence="1">Single-pass membrane protein</topology>
    </subcellularLocation>
</comment>
<dbReference type="PANTHER" id="PTHR33909:SF1">
    <property type="entry name" value="SEC TRANSLOCON ACCESSORY COMPLEX SUBUNIT YAJC"/>
    <property type="match status" value="1"/>
</dbReference>
<evidence type="ECO:0000256" key="10">
    <source>
        <dbReference type="SAM" id="MobiDB-lite"/>
    </source>
</evidence>
<keyword evidence="7 11" id="KW-1133">Transmembrane helix</keyword>
<keyword evidence="5 11" id="KW-0812">Transmembrane</keyword>
<comment type="similarity">
    <text evidence="2">Belongs to the YajC family.</text>
</comment>
<proteinExistence type="inferred from homology"/>
<keyword evidence="3" id="KW-0813">Transport</keyword>
<dbReference type="RefSeq" id="WP_085486048.1">
    <property type="nucleotide sequence ID" value="NZ_FXAY01000003.1"/>
</dbReference>
<feature type="transmembrane region" description="Helical" evidence="11">
    <location>
        <begin position="6"/>
        <end position="22"/>
    </location>
</feature>
<dbReference type="GO" id="GO:0005886">
    <property type="term" value="C:plasma membrane"/>
    <property type="evidence" value="ECO:0007669"/>
    <property type="project" value="UniProtKB-SubCell"/>
</dbReference>
<keyword evidence="8" id="KW-0811">Translocation</keyword>
<dbReference type="PANTHER" id="PTHR33909">
    <property type="entry name" value="SEC TRANSLOCON ACCESSORY COMPLEX SUBUNIT YAJC"/>
    <property type="match status" value="1"/>
</dbReference>
<evidence type="ECO:0000256" key="8">
    <source>
        <dbReference type="ARBA" id="ARBA00023010"/>
    </source>
</evidence>
<feature type="region of interest" description="Disordered" evidence="10">
    <location>
        <begin position="86"/>
        <end position="139"/>
    </location>
</feature>
<gene>
    <name evidence="12" type="ORF">SAMN06296010_2310</name>
</gene>
<evidence type="ECO:0000256" key="11">
    <source>
        <dbReference type="SAM" id="Phobius"/>
    </source>
</evidence>
<evidence type="ECO:0000256" key="3">
    <source>
        <dbReference type="ARBA" id="ARBA00022448"/>
    </source>
</evidence>
<sequence length="139" mass="15095">MALDLPTIGMLAVLAILVFFMFRNSRKRQREAAELQQKVQVGADVMTNFGVFGTILDIDEENNKVLLETSPGTVLTVHRQVVTRVIDDHDSDGADDTDADSSTTEPAFGERADETVENTPDSKPASSGPALSKTDKVDE</sequence>
<evidence type="ECO:0000256" key="5">
    <source>
        <dbReference type="ARBA" id="ARBA00022692"/>
    </source>
</evidence>
<evidence type="ECO:0000256" key="9">
    <source>
        <dbReference type="ARBA" id="ARBA00023136"/>
    </source>
</evidence>
<evidence type="ECO:0000313" key="13">
    <source>
        <dbReference type="Proteomes" id="UP000193244"/>
    </source>
</evidence>
<name>A0A1X7K9N8_9MICO</name>
<evidence type="ECO:0000256" key="7">
    <source>
        <dbReference type="ARBA" id="ARBA00022989"/>
    </source>
</evidence>
<keyword evidence="13" id="KW-1185">Reference proteome</keyword>
<evidence type="ECO:0000256" key="2">
    <source>
        <dbReference type="ARBA" id="ARBA00006742"/>
    </source>
</evidence>
<dbReference type="NCBIfam" id="TIGR00739">
    <property type="entry name" value="yajC"/>
    <property type="match status" value="1"/>
</dbReference>
<keyword evidence="6" id="KW-0653">Protein transport</keyword>
<keyword evidence="4" id="KW-1003">Cell membrane</keyword>
<evidence type="ECO:0000256" key="4">
    <source>
        <dbReference type="ARBA" id="ARBA00022475"/>
    </source>
</evidence>
<dbReference type="STRING" id="150121.SAMN06296010_2310"/>
<accession>A0A1X7K9N8</accession>
<dbReference type="OrthoDB" id="3267178at2"/>
<organism evidence="12 13">
    <name type="scientific">Agreia pratensis</name>
    <dbReference type="NCBI Taxonomy" id="150121"/>
    <lineage>
        <taxon>Bacteria</taxon>
        <taxon>Bacillati</taxon>
        <taxon>Actinomycetota</taxon>
        <taxon>Actinomycetes</taxon>
        <taxon>Micrococcales</taxon>
        <taxon>Microbacteriaceae</taxon>
        <taxon>Agreia</taxon>
    </lineage>
</organism>
<keyword evidence="9 11" id="KW-0472">Membrane</keyword>
<dbReference type="InterPro" id="IPR003849">
    <property type="entry name" value="Preprotein_translocase_YajC"/>
</dbReference>
<evidence type="ECO:0000256" key="1">
    <source>
        <dbReference type="ARBA" id="ARBA00004162"/>
    </source>
</evidence>
<dbReference type="GO" id="GO:0015031">
    <property type="term" value="P:protein transport"/>
    <property type="evidence" value="ECO:0007669"/>
    <property type="project" value="UniProtKB-KW"/>
</dbReference>
<dbReference type="Proteomes" id="UP000193244">
    <property type="component" value="Unassembled WGS sequence"/>
</dbReference>